<keyword evidence="1" id="KW-0812">Transmembrane</keyword>
<organism evidence="2 3">
    <name type="scientific">Salimicrobium flavidum</name>
    <dbReference type="NCBI Taxonomy" id="570947"/>
    <lineage>
        <taxon>Bacteria</taxon>
        <taxon>Bacillati</taxon>
        <taxon>Bacillota</taxon>
        <taxon>Bacilli</taxon>
        <taxon>Bacillales</taxon>
        <taxon>Bacillaceae</taxon>
        <taxon>Salimicrobium</taxon>
    </lineage>
</organism>
<sequence>MGVLHYNFFLLAVCLLLLMNSVWYYTLQNKGFPGILMVTICILLTVGQVVVMLR</sequence>
<dbReference type="EMBL" id="FTOC01000004">
    <property type="protein sequence ID" value="SIS45132.1"/>
    <property type="molecule type" value="Genomic_DNA"/>
</dbReference>
<evidence type="ECO:0000313" key="3">
    <source>
        <dbReference type="Proteomes" id="UP000187608"/>
    </source>
</evidence>
<protein>
    <submittedName>
        <fullName evidence="2">Uncharacterized protein</fullName>
    </submittedName>
</protein>
<evidence type="ECO:0000313" key="2">
    <source>
        <dbReference type="EMBL" id="SIS45132.1"/>
    </source>
</evidence>
<keyword evidence="1" id="KW-1133">Transmembrane helix</keyword>
<dbReference type="AlphaFoldDB" id="A0A1N7J743"/>
<reference evidence="3" key="1">
    <citation type="submission" date="2017-01" db="EMBL/GenBank/DDBJ databases">
        <authorList>
            <person name="Varghese N."/>
            <person name="Submissions S."/>
        </authorList>
    </citation>
    <scope>NUCLEOTIDE SEQUENCE [LARGE SCALE GENOMIC DNA]</scope>
    <source>
        <strain evidence="3">DSM 23127</strain>
    </source>
</reference>
<keyword evidence="1" id="KW-0472">Membrane</keyword>
<dbReference type="STRING" id="570947.SAMN05421687_10452"/>
<accession>A0A1N7J743</accession>
<proteinExistence type="predicted"/>
<evidence type="ECO:0000256" key="1">
    <source>
        <dbReference type="SAM" id="Phobius"/>
    </source>
</evidence>
<dbReference type="Proteomes" id="UP000187608">
    <property type="component" value="Unassembled WGS sequence"/>
</dbReference>
<feature type="transmembrane region" description="Helical" evidence="1">
    <location>
        <begin position="7"/>
        <end position="26"/>
    </location>
</feature>
<name>A0A1N7J743_9BACI</name>
<feature type="transmembrane region" description="Helical" evidence="1">
    <location>
        <begin position="32"/>
        <end position="53"/>
    </location>
</feature>
<gene>
    <name evidence="2" type="ORF">SAMN05421687_10452</name>
</gene>
<keyword evidence="3" id="KW-1185">Reference proteome</keyword>